<evidence type="ECO:0000313" key="3">
    <source>
        <dbReference type="Proteomes" id="UP000002669"/>
    </source>
</evidence>
<dbReference type="HOGENOM" id="CLU_2170455_0_0_1"/>
<dbReference type="RefSeq" id="XP_003176060.1">
    <property type="nucleotide sequence ID" value="XM_003176012.1"/>
</dbReference>
<feature type="region of interest" description="Disordered" evidence="1">
    <location>
        <begin position="1"/>
        <end position="110"/>
    </location>
</feature>
<evidence type="ECO:0000256" key="1">
    <source>
        <dbReference type="SAM" id="MobiDB-lite"/>
    </source>
</evidence>
<reference evidence="3" key="1">
    <citation type="journal article" date="2012" name="MBio">
        <title>Comparative genome analysis of Trichophyton rubrum and related dermatophytes reveals candidate genes involved in infection.</title>
        <authorList>
            <person name="Martinez D.A."/>
            <person name="Oliver B.G."/>
            <person name="Graeser Y."/>
            <person name="Goldberg J.M."/>
            <person name="Li W."/>
            <person name="Martinez-Rossi N.M."/>
            <person name="Monod M."/>
            <person name="Shelest E."/>
            <person name="Barton R.C."/>
            <person name="Birch E."/>
            <person name="Brakhage A.A."/>
            <person name="Chen Z."/>
            <person name="Gurr S.J."/>
            <person name="Heiman D."/>
            <person name="Heitman J."/>
            <person name="Kosti I."/>
            <person name="Rossi A."/>
            <person name="Saif S."/>
            <person name="Samalova M."/>
            <person name="Saunders C.W."/>
            <person name="Shea T."/>
            <person name="Summerbell R.C."/>
            <person name="Xu J."/>
            <person name="Young S."/>
            <person name="Zeng Q."/>
            <person name="Birren B.W."/>
            <person name="Cuomo C.A."/>
            <person name="White T.C."/>
        </authorList>
    </citation>
    <scope>NUCLEOTIDE SEQUENCE [LARGE SCALE GENOMIC DNA]</scope>
    <source>
        <strain evidence="3">ATCC MYA-4604 / CBS 118893</strain>
    </source>
</reference>
<accession>E5R379</accession>
<evidence type="ECO:0000313" key="2">
    <source>
        <dbReference type="EMBL" id="EFQ97108.1"/>
    </source>
</evidence>
<dbReference type="EMBL" id="DS989822">
    <property type="protein sequence ID" value="EFQ97108.1"/>
    <property type="molecule type" value="Genomic_DNA"/>
</dbReference>
<name>E5R379_ARTGP</name>
<dbReference type="VEuPathDB" id="FungiDB:MGYG_08883"/>
<proteinExistence type="predicted"/>
<dbReference type="InParanoid" id="E5R379"/>
<organism evidence="3">
    <name type="scientific">Arthroderma gypseum (strain ATCC MYA-4604 / CBS 118893)</name>
    <name type="common">Microsporum gypseum</name>
    <dbReference type="NCBI Taxonomy" id="535722"/>
    <lineage>
        <taxon>Eukaryota</taxon>
        <taxon>Fungi</taxon>
        <taxon>Dikarya</taxon>
        <taxon>Ascomycota</taxon>
        <taxon>Pezizomycotina</taxon>
        <taxon>Eurotiomycetes</taxon>
        <taxon>Eurotiomycetidae</taxon>
        <taxon>Onygenales</taxon>
        <taxon>Arthrodermataceae</taxon>
        <taxon>Nannizzia</taxon>
    </lineage>
</organism>
<feature type="compositionally biased region" description="Polar residues" evidence="1">
    <location>
        <begin position="22"/>
        <end position="33"/>
    </location>
</feature>
<feature type="compositionally biased region" description="Polar residues" evidence="1">
    <location>
        <begin position="42"/>
        <end position="56"/>
    </location>
</feature>
<dbReference type="GeneID" id="10031371"/>
<keyword evidence="3" id="KW-1185">Reference proteome</keyword>
<sequence>MTKPGQTPCKKGSKGKEREIGPSQTLDSKNGQNKPVRCRAWKSSTKTDILRNSQPIRQKGKGKENNIQEYYPKDQNPPEHHHPPSPNNINKRRGLPPDPDTPVSSWPVPG</sequence>
<dbReference type="AlphaFoldDB" id="E5R379"/>
<protein>
    <submittedName>
        <fullName evidence="2">Uncharacterized protein</fullName>
    </submittedName>
</protein>
<gene>
    <name evidence="2" type="ORF">MGYG_08883</name>
</gene>
<dbReference type="Proteomes" id="UP000002669">
    <property type="component" value="Unassembled WGS sequence"/>
</dbReference>